<feature type="domain" description="Helix-hairpin-helix DNA-binding motif class 1" evidence="3">
    <location>
        <begin position="99"/>
        <end position="118"/>
    </location>
</feature>
<dbReference type="PANTHER" id="PTHR21180">
    <property type="entry name" value="ENDONUCLEASE/EXONUCLEASE/PHOSPHATASE FAMILY DOMAIN-CONTAINING PROTEIN 1"/>
    <property type="match status" value="1"/>
</dbReference>
<name>A0ABW5PBV4_9BACL</name>
<dbReference type="SMART" id="SM00278">
    <property type="entry name" value="HhH1"/>
    <property type="match status" value="2"/>
</dbReference>
<dbReference type="InterPro" id="IPR004509">
    <property type="entry name" value="Competence_ComEA_HhH"/>
</dbReference>
<feature type="domain" description="Helix-hairpin-helix DNA-binding motif class 1" evidence="3">
    <location>
        <begin position="129"/>
        <end position="148"/>
    </location>
</feature>
<dbReference type="NCBIfam" id="TIGR00426">
    <property type="entry name" value="competence protein ComEA helix-hairpin-helix repeat region"/>
    <property type="match status" value="1"/>
</dbReference>
<dbReference type="PROSITE" id="PS51257">
    <property type="entry name" value="PROKAR_LIPOPROTEIN"/>
    <property type="match status" value="1"/>
</dbReference>
<dbReference type="RefSeq" id="WP_377602420.1">
    <property type="nucleotide sequence ID" value="NZ_JBHUME010000007.1"/>
</dbReference>
<keyword evidence="2" id="KW-1133">Transmembrane helix</keyword>
<comment type="caution">
    <text evidence="4">The sequence shown here is derived from an EMBL/GenBank/DDBJ whole genome shotgun (WGS) entry which is preliminary data.</text>
</comment>
<sequence length="152" mass="16867">MIGRTWNWTMKSMLIFTVLFACGAGITLMMLTEKKKAPEGWMDLQEQAGTAMENYPLVEPVVTAPKVEERKPVVPQQPKEASSLRPENGRINVNTATAAELDKLPGIGPSKAQAIVDYREEHGAFTSLEQIDKVKGVGPKLFQNIRDRISLE</sequence>
<feature type="region of interest" description="Disordered" evidence="1">
    <location>
        <begin position="69"/>
        <end position="91"/>
    </location>
</feature>
<dbReference type="InterPro" id="IPR010994">
    <property type="entry name" value="RuvA_2-like"/>
</dbReference>
<gene>
    <name evidence="4" type="ORF">ACFSUF_09640</name>
</gene>
<dbReference type="SUPFAM" id="SSF47781">
    <property type="entry name" value="RuvA domain 2-like"/>
    <property type="match status" value="1"/>
</dbReference>
<dbReference type="GO" id="GO:0003677">
    <property type="term" value="F:DNA binding"/>
    <property type="evidence" value="ECO:0007669"/>
    <property type="project" value="UniProtKB-KW"/>
</dbReference>
<dbReference type="InterPro" id="IPR003583">
    <property type="entry name" value="Hlx-hairpin-Hlx_DNA-bd_motif"/>
</dbReference>
<dbReference type="InterPro" id="IPR051675">
    <property type="entry name" value="Endo/Exo/Phosphatase_dom_1"/>
</dbReference>
<keyword evidence="4" id="KW-0238">DNA-binding</keyword>
<dbReference type="PANTHER" id="PTHR21180:SF32">
    <property type="entry name" value="ENDONUCLEASE_EXONUCLEASE_PHOSPHATASE FAMILY DOMAIN-CONTAINING PROTEIN 1"/>
    <property type="match status" value="1"/>
</dbReference>
<organism evidence="4 5">
    <name type="scientific">Paenibacillus gansuensis</name>
    <dbReference type="NCBI Taxonomy" id="306542"/>
    <lineage>
        <taxon>Bacteria</taxon>
        <taxon>Bacillati</taxon>
        <taxon>Bacillota</taxon>
        <taxon>Bacilli</taxon>
        <taxon>Bacillales</taxon>
        <taxon>Paenibacillaceae</taxon>
        <taxon>Paenibacillus</taxon>
    </lineage>
</organism>
<evidence type="ECO:0000259" key="3">
    <source>
        <dbReference type="SMART" id="SM00278"/>
    </source>
</evidence>
<protein>
    <submittedName>
        <fullName evidence="4">ComEA family DNA-binding protein</fullName>
    </submittedName>
</protein>
<proteinExistence type="predicted"/>
<evidence type="ECO:0000256" key="1">
    <source>
        <dbReference type="SAM" id="MobiDB-lite"/>
    </source>
</evidence>
<evidence type="ECO:0000256" key="2">
    <source>
        <dbReference type="SAM" id="Phobius"/>
    </source>
</evidence>
<dbReference type="Proteomes" id="UP001597541">
    <property type="component" value="Unassembled WGS sequence"/>
</dbReference>
<keyword evidence="5" id="KW-1185">Reference proteome</keyword>
<dbReference type="Gene3D" id="1.10.150.280">
    <property type="entry name" value="AF1531-like domain"/>
    <property type="match status" value="1"/>
</dbReference>
<reference evidence="5" key="1">
    <citation type="journal article" date="2019" name="Int. J. Syst. Evol. Microbiol.">
        <title>The Global Catalogue of Microorganisms (GCM) 10K type strain sequencing project: providing services to taxonomists for standard genome sequencing and annotation.</title>
        <authorList>
            <consortium name="The Broad Institute Genomics Platform"/>
            <consortium name="The Broad Institute Genome Sequencing Center for Infectious Disease"/>
            <person name="Wu L."/>
            <person name="Ma J."/>
        </authorList>
    </citation>
    <scope>NUCLEOTIDE SEQUENCE [LARGE SCALE GENOMIC DNA]</scope>
    <source>
        <strain evidence="5">KCTC 3950</strain>
    </source>
</reference>
<feature type="transmembrane region" description="Helical" evidence="2">
    <location>
        <begin position="12"/>
        <end position="32"/>
    </location>
</feature>
<accession>A0ABW5PBV4</accession>
<evidence type="ECO:0000313" key="5">
    <source>
        <dbReference type="Proteomes" id="UP001597541"/>
    </source>
</evidence>
<dbReference type="Pfam" id="PF12836">
    <property type="entry name" value="HHH_3"/>
    <property type="match status" value="1"/>
</dbReference>
<keyword evidence="2" id="KW-0472">Membrane</keyword>
<evidence type="ECO:0000313" key="4">
    <source>
        <dbReference type="EMBL" id="MFD2612683.1"/>
    </source>
</evidence>
<keyword evidence="2" id="KW-0812">Transmembrane</keyword>
<dbReference type="EMBL" id="JBHUME010000007">
    <property type="protein sequence ID" value="MFD2612683.1"/>
    <property type="molecule type" value="Genomic_DNA"/>
</dbReference>